<proteinExistence type="predicted"/>
<dbReference type="EMBL" id="HBJA01076970">
    <property type="protein sequence ID" value="CAE0815835.1"/>
    <property type="molecule type" value="Transcribed_RNA"/>
</dbReference>
<feature type="compositionally biased region" description="Low complexity" evidence="1">
    <location>
        <begin position="104"/>
        <end position="118"/>
    </location>
</feature>
<evidence type="ECO:0000313" key="2">
    <source>
        <dbReference type="EMBL" id="CAE0815835.1"/>
    </source>
</evidence>
<gene>
    <name evidence="2" type="ORF">EGYM00163_LOCUS26994</name>
</gene>
<protein>
    <submittedName>
        <fullName evidence="2">Uncharacterized protein</fullName>
    </submittedName>
</protein>
<dbReference type="AlphaFoldDB" id="A0A7S4FUQ8"/>
<feature type="region of interest" description="Disordered" evidence="1">
    <location>
        <begin position="104"/>
        <end position="148"/>
    </location>
</feature>
<accession>A0A7S4FUQ8</accession>
<sequence length="148" mass="16307">MLDNQVPSNQTFSEKLVSNRGGIFCRILTAISRPWSLPLVQQPLRLAVQQPSTKHTTNRRPGHSHRGQPTANTTHTRLVQHCPVAHPPLDGHTLPRRQRLLLPAPRVPAAGGRGAPTRPCLPPERTTSPATRASPEKVPRIHGTHCRV</sequence>
<name>A0A7S4FUQ8_9EUGL</name>
<reference evidence="2" key="1">
    <citation type="submission" date="2021-01" db="EMBL/GenBank/DDBJ databases">
        <authorList>
            <person name="Corre E."/>
            <person name="Pelletier E."/>
            <person name="Niang G."/>
            <person name="Scheremetjew M."/>
            <person name="Finn R."/>
            <person name="Kale V."/>
            <person name="Holt S."/>
            <person name="Cochrane G."/>
            <person name="Meng A."/>
            <person name="Brown T."/>
            <person name="Cohen L."/>
        </authorList>
    </citation>
    <scope>NUCLEOTIDE SEQUENCE</scope>
    <source>
        <strain evidence="2">CCMP1594</strain>
    </source>
</reference>
<evidence type="ECO:0000256" key="1">
    <source>
        <dbReference type="SAM" id="MobiDB-lite"/>
    </source>
</evidence>
<feature type="compositionally biased region" description="Basic residues" evidence="1">
    <location>
        <begin position="56"/>
        <end position="66"/>
    </location>
</feature>
<feature type="region of interest" description="Disordered" evidence="1">
    <location>
        <begin position="48"/>
        <end position="73"/>
    </location>
</feature>
<organism evidence="2">
    <name type="scientific">Eutreptiella gymnastica</name>
    <dbReference type="NCBI Taxonomy" id="73025"/>
    <lineage>
        <taxon>Eukaryota</taxon>
        <taxon>Discoba</taxon>
        <taxon>Euglenozoa</taxon>
        <taxon>Euglenida</taxon>
        <taxon>Spirocuta</taxon>
        <taxon>Euglenophyceae</taxon>
        <taxon>Eutreptiales</taxon>
        <taxon>Eutreptiaceae</taxon>
        <taxon>Eutreptiella</taxon>
    </lineage>
</organism>